<evidence type="ECO:0008006" key="6">
    <source>
        <dbReference type="Google" id="ProtNLM"/>
    </source>
</evidence>
<dbReference type="AlphaFoldDB" id="A6DJB6"/>
<accession>A6DJB6</accession>
<sequence length="510" mass="57315">MSAKAQVYLWSILLITLGIGAIAYKSVQLDIPLSQGEKRDVWVVEALIEFEAQDKPVKIKAALPTYYAQYELLEQQGSSNGYGFSTEESPNKKAVWSSRTPTPGKQSIYYTFSIFDTKELQDTSDRNRYKFDQPYFDPSFKTAALSLVDSAWKKSADNTTFTKEVIRRLNFADPDQNTNLVRSLIKGSYTEAHLVRDLLLLKDVPATVLRGLKLEDGVRKTTPSNYLAYFDKSWSVINHVSAEVGIPEDTIFWALTSVLEVEGCTNSRITFSTIKSEQSAKSLAIKNSLEDSNPIMSFSIFSLPLEFQAVFKLLLLIPVGTLIVVIIRNLIGLSTSGTFMPVLLAIAFIETTLVKGLVVLLLMMILGLLIRTYLSRMNLLLVPRISAVVICVVILMAFISVSSYKMGITGGVSVTFFPMIIISWTIERTSIMWEEHGGREVIEKMGGSLIVSIIVYFVMTNSFVKYFTFTFPEVMLIMLAFVLLIGVYTGYRLTELFRFEPLLKDEDLKQ</sequence>
<feature type="transmembrane region" description="Helical" evidence="1">
    <location>
        <begin position="407"/>
        <end position="426"/>
    </location>
</feature>
<name>A6DJB6_9BACT</name>
<evidence type="ECO:0000259" key="3">
    <source>
        <dbReference type="Pfam" id="PF14402"/>
    </source>
</evidence>
<evidence type="ECO:0000259" key="2">
    <source>
        <dbReference type="Pfam" id="PF14400"/>
    </source>
</evidence>
<feature type="transmembrane region" description="Helical" evidence="1">
    <location>
        <begin position="6"/>
        <end position="24"/>
    </location>
</feature>
<keyword evidence="1" id="KW-0812">Transmembrane</keyword>
<feature type="transmembrane region" description="Helical" evidence="1">
    <location>
        <begin position="474"/>
        <end position="494"/>
    </location>
</feature>
<feature type="transmembrane region" description="Helical" evidence="1">
    <location>
        <begin position="309"/>
        <end position="331"/>
    </location>
</feature>
<dbReference type="EMBL" id="ABCK01000005">
    <property type="protein sequence ID" value="EDM28552.1"/>
    <property type="molecule type" value="Genomic_DNA"/>
</dbReference>
<feature type="transmembrane region" description="Helical" evidence="1">
    <location>
        <begin position="343"/>
        <end position="369"/>
    </location>
</feature>
<feature type="transmembrane region" description="Helical" evidence="1">
    <location>
        <begin position="381"/>
        <end position="401"/>
    </location>
</feature>
<feature type="domain" description="Inactive transglutaminase fused to 7 transmembrane helices" evidence="2">
    <location>
        <begin position="24"/>
        <end position="182"/>
    </location>
</feature>
<organism evidence="4 5">
    <name type="scientific">Lentisphaera araneosa HTCC2155</name>
    <dbReference type="NCBI Taxonomy" id="313628"/>
    <lineage>
        <taxon>Bacteria</taxon>
        <taxon>Pseudomonadati</taxon>
        <taxon>Lentisphaerota</taxon>
        <taxon>Lentisphaeria</taxon>
        <taxon>Lentisphaerales</taxon>
        <taxon>Lentisphaeraceae</taxon>
        <taxon>Lentisphaera</taxon>
    </lineage>
</organism>
<gene>
    <name evidence="4" type="ORF">LNTAR_11566</name>
</gene>
<dbReference type="InterPro" id="IPR025838">
    <property type="entry name" value="Transglut_i_TM"/>
</dbReference>
<evidence type="ECO:0000256" key="1">
    <source>
        <dbReference type="SAM" id="Phobius"/>
    </source>
</evidence>
<keyword evidence="1" id="KW-1133">Transmembrane helix</keyword>
<reference evidence="4 5" key="1">
    <citation type="journal article" date="2010" name="J. Bacteriol.">
        <title>Genome sequence of Lentisphaera araneosa HTCC2155T, the type species of the order Lentisphaerales in the phylum Lentisphaerae.</title>
        <authorList>
            <person name="Thrash J.C."/>
            <person name="Cho J.C."/>
            <person name="Vergin K.L."/>
            <person name="Morris R.M."/>
            <person name="Giovannoni S.J."/>
        </authorList>
    </citation>
    <scope>NUCLEOTIDE SEQUENCE [LARGE SCALE GENOMIC DNA]</scope>
    <source>
        <strain evidence="4 5">HTCC2155</strain>
    </source>
</reference>
<dbReference type="Pfam" id="PF14402">
    <property type="entry name" value="7TM_transglut"/>
    <property type="match status" value="1"/>
</dbReference>
<proteinExistence type="predicted"/>
<dbReference type="OrthoDB" id="253840at2"/>
<dbReference type="Pfam" id="PF14400">
    <property type="entry name" value="Transglut_i_TM"/>
    <property type="match status" value="1"/>
</dbReference>
<dbReference type="InterPro" id="IPR025840">
    <property type="entry name" value="7TM_transglut"/>
</dbReference>
<keyword evidence="1" id="KW-0472">Membrane</keyword>
<comment type="caution">
    <text evidence="4">The sequence shown here is derived from an EMBL/GenBank/DDBJ whole genome shotgun (WGS) entry which is preliminary data.</text>
</comment>
<feature type="domain" description="7 transmembrane helices usually fused to an inactive transglutaminase" evidence="3">
    <location>
        <begin position="257"/>
        <end position="502"/>
    </location>
</feature>
<feature type="transmembrane region" description="Helical" evidence="1">
    <location>
        <begin position="447"/>
        <end position="468"/>
    </location>
</feature>
<evidence type="ECO:0000313" key="5">
    <source>
        <dbReference type="Proteomes" id="UP000004947"/>
    </source>
</evidence>
<dbReference type="RefSeq" id="WP_007277987.1">
    <property type="nucleotide sequence ID" value="NZ_ABCK01000005.1"/>
</dbReference>
<dbReference type="eggNOG" id="COG1305">
    <property type="taxonomic scope" value="Bacteria"/>
</dbReference>
<evidence type="ECO:0000313" key="4">
    <source>
        <dbReference type="EMBL" id="EDM28552.1"/>
    </source>
</evidence>
<dbReference type="STRING" id="313628.LNTAR_11566"/>
<protein>
    <recommendedName>
        <fullName evidence="6">Gonadoliberin III-related protein</fullName>
    </recommendedName>
</protein>
<dbReference type="Proteomes" id="UP000004947">
    <property type="component" value="Unassembled WGS sequence"/>
</dbReference>
<keyword evidence="5" id="KW-1185">Reference proteome</keyword>